<name>A0ABP4GY91_9ACTN</name>
<dbReference type="InterPro" id="IPR010872">
    <property type="entry name" value="MDMPI_C-term_domain"/>
</dbReference>
<keyword evidence="3" id="KW-0413">Isomerase</keyword>
<protein>
    <submittedName>
        <fullName evidence="3">Maleylpyruvate isomerase family mycothiol-dependent enzyme</fullName>
    </submittedName>
</protein>
<dbReference type="Gene3D" id="1.20.120.450">
    <property type="entry name" value="dinb family like domain"/>
    <property type="match status" value="1"/>
</dbReference>
<dbReference type="Pfam" id="PF07398">
    <property type="entry name" value="MDMPI_C"/>
    <property type="match status" value="1"/>
</dbReference>
<organism evidence="3 4">
    <name type="scientific">Kitasatospora nipponensis</name>
    <dbReference type="NCBI Taxonomy" id="258049"/>
    <lineage>
        <taxon>Bacteria</taxon>
        <taxon>Bacillati</taxon>
        <taxon>Actinomycetota</taxon>
        <taxon>Actinomycetes</taxon>
        <taxon>Kitasatosporales</taxon>
        <taxon>Streptomycetaceae</taxon>
        <taxon>Kitasatospora</taxon>
    </lineage>
</organism>
<proteinExistence type="predicted"/>
<evidence type="ECO:0000259" key="1">
    <source>
        <dbReference type="Pfam" id="PF07398"/>
    </source>
</evidence>
<dbReference type="PANTHER" id="PTHR40758">
    <property type="entry name" value="CONSERVED PROTEIN"/>
    <property type="match status" value="1"/>
</dbReference>
<evidence type="ECO:0000313" key="4">
    <source>
        <dbReference type="Proteomes" id="UP001500037"/>
    </source>
</evidence>
<feature type="domain" description="MDMPI C-terminal" evidence="1">
    <location>
        <begin position="155"/>
        <end position="255"/>
    </location>
</feature>
<gene>
    <name evidence="3" type="ORF">GCM10009665_32290</name>
</gene>
<dbReference type="Pfam" id="PF11716">
    <property type="entry name" value="MDMPI_N"/>
    <property type="match status" value="1"/>
</dbReference>
<dbReference type="InterPro" id="IPR017517">
    <property type="entry name" value="Maleyloyr_isom"/>
</dbReference>
<keyword evidence="4" id="KW-1185">Reference proteome</keyword>
<evidence type="ECO:0000313" key="3">
    <source>
        <dbReference type="EMBL" id="GAA1239298.1"/>
    </source>
</evidence>
<dbReference type="PANTHER" id="PTHR40758:SF1">
    <property type="entry name" value="CONSERVED PROTEIN"/>
    <property type="match status" value="1"/>
</dbReference>
<evidence type="ECO:0000259" key="2">
    <source>
        <dbReference type="Pfam" id="PF11716"/>
    </source>
</evidence>
<comment type="caution">
    <text evidence="3">The sequence shown here is derived from an EMBL/GenBank/DDBJ whole genome shotgun (WGS) entry which is preliminary data.</text>
</comment>
<accession>A0ABP4GY91</accession>
<reference evidence="4" key="1">
    <citation type="journal article" date="2019" name="Int. J. Syst. Evol. Microbiol.">
        <title>The Global Catalogue of Microorganisms (GCM) 10K type strain sequencing project: providing services to taxonomists for standard genome sequencing and annotation.</title>
        <authorList>
            <consortium name="The Broad Institute Genomics Platform"/>
            <consortium name="The Broad Institute Genome Sequencing Center for Infectious Disease"/>
            <person name="Wu L."/>
            <person name="Ma J."/>
        </authorList>
    </citation>
    <scope>NUCLEOTIDE SEQUENCE [LARGE SCALE GENOMIC DNA]</scope>
    <source>
        <strain evidence="4">JCM 13004</strain>
    </source>
</reference>
<dbReference type="RefSeq" id="WP_344442298.1">
    <property type="nucleotide sequence ID" value="NZ_BAAALF010000048.1"/>
</dbReference>
<dbReference type="GO" id="GO:0016853">
    <property type="term" value="F:isomerase activity"/>
    <property type="evidence" value="ECO:0007669"/>
    <property type="project" value="UniProtKB-KW"/>
</dbReference>
<feature type="domain" description="Mycothiol-dependent maleylpyruvate isomerase metal-binding" evidence="2">
    <location>
        <begin position="14"/>
        <end position="142"/>
    </location>
</feature>
<dbReference type="Proteomes" id="UP001500037">
    <property type="component" value="Unassembled WGS sequence"/>
</dbReference>
<dbReference type="EMBL" id="BAAALF010000048">
    <property type="protein sequence ID" value="GAA1239298.1"/>
    <property type="molecule type" value="Genomic_DNA"/>
</dbReference>
<sequence>MDTTLDFPDLLRWIDDRSTAFRAAIAAAPDLDVTVPTCPEWTLIDLAQHLGEGRRAWAATVAAGPDATAKAAPLGEATAPREREALLEWLAGSTRLLLDALRQAGPDRGCWAWWGKSQSPLTCAAVARRQLHEIAVHTYDAQLTVGAPQPLPEQVALDGVEEFLTTVCTTTEAWPHAPAVADYHVTEGRSWRNSLSADGARLDRLPAPGTGPADDGIPDVVRAGARGTANALVLAFYDRIPLDSLELDGDRGLFDQLVEWDPQR</sequence>
<dbReference type="SUPFAM" id="SSF109854">
    <property type="entry name" value="DinB/YfiT-like putative metalloenzymes"/>
    <property type="match status" value="1"/>
</dbReference>
<dbReference type="InterPro" id="IPR024344">
    <property type="entry name" value="MDMPI_metal-binding"/>
</dbReference>
<dbReference type="InterPro" id="IPR034660">
    <property type="entry name" value="DinB/YfiT-like"/>
</dbReference>
<dbReference type="NCBIfam" id="TIGR03083">
    <property type="entry name" value="maleylpyruvate isomerase family mycothiol-dependent enzyme"/>
    <property type="match status" value="1"/>
</dbReference>